<dbReference type="Proteomes" id="UP000193642">
    <property type="component" value="Unassembled WGS sequence"/>
</dbReference>
<reference evidence="11 12" key="1">
    <citation type="submission" date="2016-07" db="EMBL/GenBank/DDBJ databases">
        <title>Pervasive Adenine N6-methylation of Active Genes in Fungi.</title>
        <authorList>
            <consortium name="DOE Joint Genome Institute"/>
            <person name="Mondo S.J."/>
            <person name="Dannebaum R.O."/>
            <person name="Kuo R.C."/>
            <person name="Labutti K."/>
            <person name="Haridas S."/>
            <person name="Kuo A."/>
            <person name="Salamov A."/>
            <person name="Ahrendt S.R."/>
            <person name="Lipzen A."/>
            <person name="Sullivan W."/>
            <person name="Andreopoulos W.B."/>
            <person name="Clum A."/>
            <person name="Lindquist E."/>
            <person name="Daum C."/>
            <person name="Ramamoorthy G.K."/>
            <person name="Gryganskyi A."/>
            <person name="Culley D."/>
            <person name="Magnuson J.K."/>
            <person name="James T.Y."/>
            <person name="O'Malley M.A."/>
            <person name="Stajich J.E."/>
            <person name="Spatafora J.W."/>
            <person name="Visel A."/>
            <person name="Grigoriev I.V."/>
        </authorList>
    </citation>
    <scope>NUCLEOTIDE SEQUENCE [LARGE SCALE GENOMIC DNA]</scope>
    <source>
        <strain evidence="11 12">JEL800</strain>
    </source>
</reference>
<evidence type="ECO:0000256" key="10">
    <source>
        <dbReference type="ARBA" id="ARBA00023273"/>
    </source>
</evidence>
<evidence type="ECO:0000256" key="9">
    <source>
        <dbReference type="ARBA" id="ARBA00023212"/>
    </source>
</evidence>
<dbReference type="PROSITE" id="PS51221">
    <property type="entry name" value="TTL"/>
    <property type="match status" value="1"/>
</dbReference>
<comment type="similarity">
    <text evidence="2">Belongs to the tubulin polyglutamylase family.</text>
</comment>
<dbReference type="SUPFAM" id="SSF56059">
    <property type="entry name" value="Glutathione synthetase ATP-binding domain-like"/>
    <property type="match status" value="1"/>
</dbReference>
<dbReference type="Pfam" id="PF03133">
    <property type="entry name" value="TTL"/>
    <property type="match status" value="1"/>
</dbReference>
<organism evidence="11 12">
    <name type="scientific">Rhizoclosmatium globosum</name>
    <dbReference type="NCBI Taxonomy" id="329046"/>
    <lineage>
        <taxon>Eukaryota</taxon>
        <taxon>Fungi</taxon>
        <taxon>Fungi incertae sedis</taxon>
        <taxon>Chytridiomycota</taxon>
        <taxon>Chytridiomycota incertae sedis</taxon>
        <taxon>Chytridiomycetes</taxon>
        <taxon>Chytridiales</taxon>
        <taxon>Chytriomycetaceae</taxon>
        <taxon>Rhizoclosmatium</taxon>
    </lineage>
</organism>
<gene>
    <name evidence="11" type="ORF">BCR33DRAFT_754769</name>
</gene>
<keyword evidence="6" id="KW-0547">Nucleotide-binding</keyword>
<evidence type="ECO:0000313" key="11">
    <source>
        <dbReference type="EMBL" id="ORY36702.1"/>
    </source>
</evidence>
<evidence type="ECO:0000256" key="3">
    <source>
        <dbReference type="ARBA" id="ARBA00022490"/>
    </source>
</evidence>
<keyword evidence="7" id="KW-0067">ATP-binding</keyword>
<dbReference type="OrthoDB" id="2127950at2759"/>
<accession>A0A1Y2BPP2</accession>
<dbReference type="GO" id="GO:0005874">
    <property type="term" value="C:microtubule"/>
    <property type="evidence" value="ECO:0007669"/>
    <property type="project" value="UniProtKB-KW"/>
</dbReference>
<evidence type="ECO:0000256" key="8">
    <source>
        <dbReference type="ARBA" id="ARBA00023069"/>
    </source>
</evidence>
<protein>
    <submittedName>
        <fullName evidence="11">Tubulin-tyrosine ligase</fullName>
    </submittedName>
</protein>
<keyword evidence="3" id="KW-0963">Cytoplasm</keyword>
<sequence>MIINHFPNNLELTKKDLMVKNIKRYRKDLEKALANNAPSTNFLPITFTLPGDYNLFVEEFKKNQTSTDKSQSNNVWIMKPTDKARGIGIFIINKLQQIKKWSRDSKMWSYANCKDSYVVSKYVDNPLLIGGKKFDLRLYVLVTNWRPIVAYKYRQGFCRFCTVKYTSDVGDLDNSFMHLTNVSIQKFGDDYNESNGGKWSLKNLLLYLRSTRGKAATDKLIHDIDSIFVNSLRAVQSIMTNDKHCFECYGYDIIVDGDLRPWLIEVNASPSLSATTTADRLMKV</sequence>
<evidence type="ECO:0000256" key="7">
    <source>
        <dbReference type="ARBA" id="ARBA00022840"/>
    </source>
</evidence>
<dbReference type="Gene3D" id="3.30.470.20">
    <property type="entry name" value="ATP-grasp fold, B domain"/>
    <property type="match status" value="1"/>
</dbReference>
<dbReference type="GO" id="GO:0005524">
    <property type="term" value="F:ATP binding"/>
    <property type="evidence" value="ECO:0007669"/>
    <property type="project" value="UniProtKB-KW"/>
</dbReference>
<dbReference type="PANTHER" id="PTHR12241">
    <property type="entry name" value="TUBULIN POLYGLUTAMYLASE"/>
    <property type="match status" value="1"/>
</dbReference>
<dbReference type="AlphaFoldDB" id="A0A1Y2BPP2"/>
<comment type="caution">
    <text evidence="11">The sequence shown here is derived from an EMBL/GenBank/DDBJ whole genome shotgun (WGS) entry which is preliminary data.</text>
</comment>
<dbReference type="GO" id="GO:0036064">
    <property type="term" value="C:ciliary basal body"/>
    <property type="evidence" value="ECO:0007669"/>
    <property type="project" value="TreeGrafter"/>
</dbReference>
<keyword evidence="9" id="KW-0206">Cytoskeleton</keyword>
<evidence type="ECO:0000256" key="5">
    <source>
        <dbReference type="ARBA" id="ARBA00022701"/>
    </source>
</evidence>
<dbReference type="GO" id="GO:0070740">
    <property type="term" value="F:tubulin-glutamic acid ligase activity"/>
    <property type="evidence" value="ECO:0007669"/>
    <property type="project" value="TreeGrafter"/>
</dbReference>
<evidence type="ECO:0000256" key="2">
    <source>
        <dbReference type="ARBA" id="ARBA00006118"/>
    </source>
</evidence>
<dbReference type="GO" id="GO:0000226">
    <property type="term" value="P:microtubule cytoskeleton organization"/>
    <property type="evidence" value="ECO:0007669"/>
    <property type="project" value="TreeGrafter"/>
</dbReference>
<evidence type="ECO:0000256" key="4">
    <source>
        <dbReference type="ARBA" id="ARBA00022598"/>
    </source>
</evidence>
<dbReference type="STRING" id="329046.A0A1Y2BPP2"/>
<keyword evidence="5" id="KW-0493">Microtubule</keyword>
<keyword evidence="10" id="KW-0966">Cell projection</keyword>
<evidence type="ECO:0000256" key="1">
    <source>
        <dbReference type="ARBA" id="ARBA00004120"/>
    </source>
</evidence>
<proteinExistence type="inferred from homology"/>
<keyword evidence="12" id="KW-1185">Reference proteome</keyword>
<evidence type="ECO:0000313" key="12">
    <source>
        <dbReference type="Proteomes" id="UP000193642"/>
    </source>
</evidence>
<name>A0A1Y2BPP2_9FUNG</name>
<comment type="subcellular location">
    <subcellularLocation>
        <location evidence="1">Cytoplasm</location>
        <location evidence="1">Cytoskeleton</location>
        <location evidence="1">Cilium basal body</location>
    </subcellularLocation>
</comment>
<evidence type="ECO:0000256" key="6">
    <source>
        <dbReference type="ARBA" id="ARBA00022741"/>
    </source>
</evidence>
<dbReference type="GO" id="GO:0015631">
    <property type="term" value="F:tubulin binding"/>
    <property type="evidence" value="ECO:0007669"/>
    <property type="project" value="TreeGrafter"/>
</dbReference>
<dbReference type="EMBL" id="MCGO01000054">
    <property type="protein sequence ID" value="ORY36702.1"/>
    <property type="molecule type" value="Genomic_DNA"/>
</dbReference>
<keyword evidence="8" id="KW-0969">Cilium</keyword>
<dbReference type="InterPro" id="IPR004344">
    <property type="entry name" value="TTL/TTLL_fam"/>
</dbReference>
<keyword evidence="4 11" id="KW-0436">Ligase</keyword>
<dbReference type="PANTHER" id="PTHR12241:SF31">
    <property type="entry name" value="POLYGLUTAMYLASE COMPLEX SUBUNIT TTLL1"/>
    <property type="match status" value="1"/>
</dbReference>